<feature type="domain" description="EF-hand" evidence="2">
    <location>
        <begin position="75"/>
        <end position="110"/>
    </location>
</feature>
<dbReference type="Gene3D" id="1.10.238.10">
    <property type="entry name" value="EF-hand"/>
    <property type="match status" value="1"/>
</dbReference>
<accession>A0ABQ8UFX0</accession>
<evidence type="ECO:0000313" key="4">
    <source>
        <dbReference type="Proteomes" id="UP001141327"/>
    </source>
</evidence>
<protein>
    <recommendedName>
        <fullName evidence="2">EF-hand domain-containing protein</fullName>
    </recommendedName>
</protein>
<evidence type="ECO:0000259" key="2">
    <source>
        <dbReference type="PROSITE" id="PS50222"/>
    </source>
</evidence>
<dbReference type="Pfam" id="PF13499">
    <property type="entry name" value="EF-hand_7"/>
    <property type="match status" value="1"/>
</dbReference>
<dbReference type="SUPFAM" id="SSF47473">
    <property type="entry name" value="EF-hand"/>
    <property type="match status" value="1"/>
</dbReference>
<proteinExistence type="predicted"/>
<feature type="domain" description="EF-hand" evidence="2">
    <location>
        <begin position="11"/>
        <end position="42"/>
    </location>
</feature>
<gene>
    <name evidence="3" type="ORF">PAPYR_6126</name>
</gene>
<dbReference type="PROSITE" id="PS50222">
    <property type="entry name" value="EF_HAND_2"/>
    <property type="match status" value="3"/>
</dbReference>
<organism evidence="3 4">
    <name type="scientific">Paratrimastix pyriformis</name>
    <dbReference type="NCBI Taxonomy" id="342808"/>
    <lineage>
        <taxon>Eukaryota</taxon>
        <taxon>Metamonada</taxon>
        <taxon>Preaxostyla</taxon>
        <taxon>Paratrimastigidae</taxon>
        <taxon>Paratrimastix</taxon>
    </lineage>
</organism>
<dbReference type="PANTHER" id="PTHR23048:SF0">
    <property type="entry name" value="CALMODULIN LIKE 3"/>
    <property type="match status" value="1"/>
</dbReference>
<dbReference type="InterPro" id="IPR002048">
    <property type="entry name" value="EF_hand_dom"/>
</dbReference>
<dbReference type="SMART" id="SM00054">
    <property type="entry name" value="EFh"/>
    <property type="match status" value="3"/>
</dbReference>
<dbReference type="InterPro" id="IPR011992">
    <property type="entry name" value="EF-hand-dom_pair"/>
</dbReference>
<dbReference type="PANTHER" id="PTHR23048">
    <property type="entry name" value="MYOSIN LIGHT CHAIN 1, 3"/>
    <property type="match status" value="1"/>
</dbReference>
<dbReference type="Proteomes" id="UP001141327">
    <property type="component" value="Unassembled WGS sequence"/>
</dbReference>
<name>A0ABQ8UFX0_9EUKA</name>
<dbReference type="Pfam" id="PF13833">
    <property type="entry name" value="EF-hand_8"/>
    <property type="match status" value="1"/>
</dbReference>
<comment type="caution">
    <text evidence="3">The sequence shown here is derived from an EMBL/GenBank/DDBJ whole genome shotgun (WGS) entry which is preliminary data.</text>
</comment>
<keyword evidence="4" id="KW-1185">Reference proteome</keyword>
<keyword evidence="1" id="KW-0677">Repeat</keyword>
<reference evidence="3" key="1">
    <citation type="journal article" date="2022" name="bioRxiv">
        <title>Genomics of Preaxostyla Flagellates Illuminates Evolutionary Transitions and the Path Towards Mitochondrial Loss.</title>
        <authorList>
            <person name="Novak L.V.F."/>
            <person name="Treitli S.C."/>
            <person name="Pyrih J."/>
            <person name="Halakuc P."/>
            <person name="Pipaliya S.V."/>
            <person name="Vacek V."/>
            <person name="Brzon O."/>
            <person name="Soukal P."/>
            <person name="Eme L."/>
            <person name="Dacks J.B."/>
            <person name="Karnkowska A."/>
            <person name="Elias M."/>
            <person name="Hampl V."/>
        </authorList>
    </citation>
    <scope>NUCLEOTIDE SEQUENCE</scope>
    <source>
        <strain evidence="3">RCP-MX</strain>
    </source>
</reference>
<feature type="domain" description="EF-hand" evidence="2">
    <location>
        <begin position="125"/>
        <end position="145"/>
    </location>
</feature>
<sequence length="148" mass="16839">MAALSEAQFYEIRNIFRFLDTDKDGYITLPQALTAWRLLGVVPTPAMRNEFATSPLGVSMNRFMEVMSNDIADSSLEGTIKRSFTLVDRTDHGKLTQEDLTRFFDSMGEHFDPAVVRDLVERMGNDDGTISFDEFDTFIRRHGDGVLF</sequence>
<evidence type="ECO:0000313" key="3">
    <source>
        <dbReference type="EMBL" id="KAJ4458169.1"/>
    </source>
</evidence>
<dbReference type="EMBL" id="JAPMOS010000033">
    <property type="protein sequence ID" value="KAJ4458169.1"/>
    <property type="molecule type" value="Genomic_DNA"/>
</dbReference>
<dbReference type="InterPro" id="IPR050230">
    <property type="entry name" value="CALM/Myosin/TropC-like"/>
</dbReference>
<evidence type="ECO:0000256" key="1">
    <source>
        <dbReference type="ARBA" id="ARBA00022737"/>
    </source>
</evidence>